<dbReference type="AlphaFoldDB" id="A0A423WI82"/>
<comment type="caution">
    <text evidence="3">The sequence shown here is derived from an EMBL/GenBank/DDBJ whole genome shotgun (WGS) entry which is preliminary data.</text>
</comment>
<feature type="region of interest" description="Disordered" evidence="1">
    <location>
        <begin position="205"/>
        <end position="230"/>
    </location>
</feature>
<feature type="compositionally biased region" description="Polar residues" evidence="1">
    <location>
        <begin position="301"/>
        <end position="318"/>
    </location>
</feature>
<keyword evidence="2" id="KW-0812">Transmembrane</keyword>
<keyword evidence="2" id="KW-0472">Membrane</keyword>
<gene>
    <name evidence="3" type="ORF">VMCG_05688</name>
</gene>
<proteinExistence type="predicted"/>
<evidence type="ECO:0000256" key="2">
    <source>
        <dbReference type="SAM" id="Phobius"/>
    </source>
</evidence>
<feature type="transmembrane region" description="Helical" evidence="2">
    <location>
        <begin position="77"/>
        <end position="101"/>
    </location>
</feature>
<dbReference type="Proteomes" id="UP000283895">
    <property type="component" value="Unassembled WGS sequence"/>
</dbReference>
<name>A0A423WI82_9PEZI</name>
<protein>
    <submittedName>
        <fullName evidence="3">Uncharacterized protein</fullName>
    </submittedName>
</protein>
<evidence type="ECO:0000313" key="3">
    <source>
        <dbReference type="EMBL" id="ROW03121.1"/>
    </source>
</evidence>
<feature type="compositionally biased region" description="Polar residues" evidence="1">
    <location>
        <begin position="208"/>
        <end position="225"/>
    </location>
</feature>
<keyword evidence="4" id="KW-1185">Reference proteome</keyword>
<organism evidence="3 4">
    <name type="scientific">Cytospora schulzeri</name>
    <dbReference type="NCBI Taxonomy" id="448051"/>
    <lineage>
        <taxon>Eukaryota</taxon>
        <taxon>Fungi</taxon>
        <taxon>Dikarya</taxon>
        <taxon>Ascomycota</taxon>
        <taxon>Pezizomycotina</taxon>
        <taxon>Sordariomycetes</taxon>
        <taxon>Sordariomycetidae</taxon>
        <taxon>Diaporthales</taxon>
        <taxon>Cytosporaceae</taxon>
        <taxon>Cytospora</taxon>
    </lineage>
</organism>
<dbReference type="OrthoDB" id="4940902at2759"/>
<feature type="transmembrane region" description="Helical" evidence="2">
    <location>
        <begin position="155"/>
        <end position="175"/>
    </location>
</feature>
<feature type="region of interest" description="Disordered" evidence="1">
    <location>
        <begin position="297"/>
        <end position="337"/>
    </location>
</feature>
<keyword evidence="2" id="KW-1133">Transmembrane helix</keyword>
<evidence type="ECO:0000256" key="1">
    <source>
        <dbReference type="SAM" id="MobiDB-lite"/>
    </source>
</evidence>
<evidence type="ECO:0000313" key="4">
    <source>
        <dbReference type="Proteomes" id="UP000283895"/>
    </source>
</evidence>
<feature type="transmembrane region" description="Helical" evidence="2">
    <location>
        <begin position="46"/>
        <end position="65"/>
    </location>
</feature>
<sequence>MGWRLSSWLFLVRLFQLLGSFIPGAMNGWLLYYIYTNNLGLSNTMVILETLVAIIFVYTSLSLLVGHTHHRSKRTAWVVCSICFDVVLCFIDVAIVSLLAFTGVPSNCGGLTIAISKKGDNLKLPSHGYTTIQFSNQQDGHHGELDKYCGMEQGFYFVAIAMILSYIITIVLSVLRICNMSLYSKGEVEHLLEERENMIRLELKIQDQESPSQSPTIPRSRSRTGSIDRDVTTTSGTLLQQAHAGPARPDPGWLIIPVPSATHVGIPSITTIPRIPGAGFILSSTEMHANLAMITDGSRYSPGQQADHTSNNNNNQLPPYSPGNHRRMNGHGDESNDIRLSEYVKGATRAQDMKDEGGF</sequence>
<accession>A0A423WI82</accession>
<reference evidence="3 4" key="1">
    <citation type="submission" date="2015-09" db="EMBL/GenBank/DDBJ databases">
        <title>Host preference determinants of Valsa canker pathogens revealed by comparative genomics.</title>
        <authorList>
            <person name="Yin Z."/>
            <person name="Huang L."/>
        </authorList>
    </citation>
    <scope>NUCLEOTIDE SEQUENCE [LARGE SCALE GENOMIC DNA]</scope>
    <source>
        <strain evidence="3 4">03-1</strain>
    </source>
</reference>
<dbReference type="EMBL" id="LKEA01000016">
    <property type="protein sequence ID" value="ROW03121.1"/>
    <property type="molecule type" value="Genomic_DNA"/>
</dbReference>
<feature type="transmembrane region" description="Helical" evidence="2">
    <location>
        <begin position="12"/>
        <end position="34"/>
    </location>
</feature>